<evidence type="ECO:0000256" key="6">
    <source>
        <dbReference type="ARBA" id="ARBA00022664"/>
    </source>
</evidence>
<gene>
    <name evidence="19" type="ORF">Amon01_000020400</name>
</gene>
<evidence type="ECO:0000256" key="2">
    <source>
        <dbReference type="ARBA" id="ARBA00001832"/>
    </source>
</evidence>
<dbReference type="OrthoDB" id="10256309at2759"/>
<dbReference type="InterPro" id="IPR020103">
    <property type="entry name" value="PsdUridine_synth_cat_dom_sf"/>
</dbReference>
<feature type="binding site" evidence="16">
    <location>
        <position position="232"/>
    </location>
    <ligand>
        <name>substrate</name>
    </ligand>
</feature>
<evidence type="ECO:0000256" key="11">
    <source>
        <dbReference type="ARBA" id="ARBA00053072"/>
    </source>
</evidence>
<protein>
    <recommendedName>
        <fullName evidence="12">tRNA pseudouridine synthase 1</fullName>
    </recommendedName>
    <alternativeName>
        <fullName evidence="13">tRNA pseudouridylate synthase 1</fullName>
    </alternativeName>
    <alternativeName>
        <fullName evidence="14">tRNA-uridine isomerase 1</fullName>
    </alternativeName>
</protein>
<comment type="function">
    <text evidence="11">Formation of pseudouridine at positions 27 and 28 in the anticodon stem and loop of transfer RNAs; at positions 34 and 36 of intron-containing precursor tRNA(Ile) and at position 35 in the intron-containing tRNA(Tyr). Catalyzes pseudouridylation at position 44 in U2 snRNA. Also catalyzes pseudouridylation of mRNAs.</text>
</comment>
<evidence type="ECO:0000256" key="8">
    <source>
        <dbReference type="ARBA" id="ARBA00023235"/>
    </source>
</evidence>
<evidence type="ECO:0000256" key="5">
    <source>
        <dbReference type="ARBA" id="ARBA00009375"/>
    </source>
</evidence>
<dbReference type="GO" id="GO:0009982">
    <property type="term" value="F:pseudouridine synthase activity"/>
    <property type="evidence" value="ECO:0007669"/>
    <property type="project" value="InterPro"/>
</dbReference>
<dbReference type="NCBIfam" id="TIGR00071">
    <property type="entry name" value="hisT_truA"/>
    <property type="match status" value="1"/>
</dbReference>
<keyword evidence="9" id="KW-0539">Nucleus</keyword>
<evidence type="ECO:0000256" key="7">
    <source>
        <dbReference type="ARBA" id="ARBA00022694"/>
    </source>
</evidence>
<feature type="domain" description="Pseudouridine synthase I TruA alpha/beta" evidence="18">
    <location>
        <begin position="333"/>
        <end position="436"/>
    </location>
</feature>
<evidence type="ECO:0000256" key="15">
    <source>
        <dbReference type="PIRSR" id="PIRSR641708-1"/>
    </source>
</evidence>
<reference evidence="19" key="1">
    <citation type="submission" date="2023-04" db="EMBL/GenBank/DDBJ databases">
        <title>Ambrosiozyma monospora NBRC 1965.</title>
        <authorList>
            <person name="Ichikawa N."/>
            <person name="Sato H."/>
            <person name="Tonouchi N."/>
        </authorList>
    </citation>
    <scope>NUCLEOTIDE SEQUENCE</scope>
    <source>
        <strain evidence="19">NBRC 1965</strain>
    </source>
</reference>
<evidence type="ECO:0000256" key="3">
    <source>
        <dbReference type="ARBA" id="ARBA00001947"/>
    </source>
</evidence>
<dbReference type="AlphaFoldDB" id="A0A9W6YQA1"/>
<feature type="compositionally biased region" description="Low complexity" evidence="17">
    <location>
        <begin position="18"/>
        <end position="34"/>
    </location>
</feature>
<organism evidence="19 20">
    <name type="scientific">Ambrosiozyma monospora</name>
    <name type="common">Yeast</name>
    <name type="synonym">Endomycopsis monosporus</name>
    <dbReference type="NCBI Taxonomy" id="43982"/>
    <lineage>
        <taxon>Eukaryota</taxon>
        <taxon>Fungi</taxon>
        <taxon>Dikarya</taxon>
        <taxon>Ascomycota</taxon>
        <taxon>Saccharomycotina</taxon>
        <taxon>Pichiomycetes</taxon>
        <taxon>Pichiales</taxon>
        <taxon>Pichiaceae</taxon>
        <taxon>Ambrosiozyma</taxon>
    </lineage>
</organism>
<dbReference type="PANTHER" id="PTHR11142:SF4">
    <property type="entry name" value="PSEUDOURIDYLATE SYNTHASE 1 HOMOLOG"/>
    <property type="match status" value="1"/>
</dbReference>
<dbReference type="InterPro" id="IPR020097">
    <property type="entry name" value="PsdUridine_synth_TruA_a/b_dom"/>
</dbReference>
<evidence type="ECO:0000256" key="1">
    <source>
        <dbReference type="ARBA" id="ARBA00001166"/>
    </source>
</evidence>
<keyword evidence="8" id="KW-0413">Isomerase</keyword>
<evidence type="ECO:0000256" key="13">
    <source>
        <dbReference type="ARBA" id="ARBA00079072"/>
    </source>
</evidence>
<comment type="cofactor">
    <cofactor evidence="3">
        <name>Zn(2+)</name>
        <dbReference type="ChEBI" id="CHEBI:29105"/>
    </cofactor>
</comment>
<feature type="region of interest" description="Disordered" evidence="17">
    <location>
        <begin position="1"/>
        <end position="100"/>
    </location>
</feature>
<evidence type="ECO:0000313" key="19">
    <source>
        <dbReference type="EMBL" id="GMG19096.1"/>
    </source>
</evidence>
<dbReference type="GO" id="GO:0006397">
    <property type="term" value="P:mRNA processing"/>
    <property type="evidence" value="ECO:0007669"/>
    <property type="project" value="UniProtKB-KW"/>
</dbReference>
<dbReference type="GO" id="GO:0031120">
    <property type="term" value="P:snRNA pseudouridine synthesis"/>
    <property type="evidence" value="ECO:0007669"/>
    <property type="project" value="UniProtKB-ARBA"/>
</dbReference>
<dbReference type="GO" id="GO:1990481">
    <property type="term" value="P:mRNA pseudouridine synthesis"/>
    <property type="evidence" value="ECO:0007669"/>
    <property type="project" value="TreeGrafter"/>
</dbReference>
<dbReference type="Pfam" id="PF01416">
    <property type="entry name" value="PseudoU_synth_1"/>
    <property type="match status" value="1"/>
</dbReference>
<comment type="similarity">
    <text evidence="5">Belongs to the tRNA pseudouridine synthase TruA family.</text>
</comment>
<evidence type="ECO:0000256" key="14">
    <source>
        <dbReference type="ARBA" id="ARBA00080858"/>
    </source>
</evidence>
<keyword evidence="20" id="KW-1185">Reference proteome</keyword>
<evidence type="ECO:0000256" key="16">
    <source>
        <dbReference type="PIRSR" id="PIRSR641708-2"/>
    </source>
</evidence>
<proteinExistence type="inferred from homology"/>
<evidence type="ECO:0000259" key="18">
    <source>
        <dbReference type="Pfam" id="PF01416"/>
    </source>
</evidence>
<evidence type="ECO:0000256" key="9">
    <source>
        <dbReference type="ARBA" id="ARBA00023242"/>
    </source>
</evidence>
<comment type="caution">
    <text evidence="19">The sequence shown here is derived from an EMBL/GenBank/DDBJ whole genome shotgun (WGS) entry which is preliminary data.</text>
</comment>
<feature type="compositionally biased region" description="Basic and acidic residues" evidence="17">
    <location>
        <begin position="73"/>
        <end position="83"/>
    </location>
</feature>
<comment type="subcellular location">
    <subcellularLocation>
        <location evidence="4">Nucleus</location>
    </subcellularLocation>
</comment>
<dbReference type="InterPro" id="IPR020094">
    <property type="entry name" value="TruA/RsuA/RluB/E/F_N"/>
</dbReference>
<evidence type="ECO:0000256" key="17">
    <source>
        <dbReference type="SAM" id="MobiDB-lite"/>
    </source>
</evidence>
<name>A0A9W6YQA1_AMBMO</name>
<comment type="catalytic activity">
    <reaction evidence="2">
        <text>uridine in snRNA = pseudouridine in snRNA</text>
        <dbReference type="Rhea" id="RHEA:51124"/>
        <dbReference type="Rhea" id="RHEA-COMP:12891"/>
        <dbReference type="Rhea" id="RHEA-COMP:12892"/>
        <dbReference type="ChEBI" id="CHEBI:65314"/>
        <dbReference type="ChEBI" id="CHEBI:65315"/>
    </reaction>
</comment>
<dbReference type="Gene3D" id="3.30.70.580">
    <property type="entry name" value="Pseudouridine synthase I, catalytic domain, N-terminal subdomain"/>
    <property type="match status" value="1"/>
</dbReference>
<dbReference type="GO" id="GO:0031119">
    <property type="term" value="P:tRNA pseudouridine synthesis"/>
    <property type="evidence" value="ECO:0007669"/>
    <property type="project" value="InterPro"/>
</dbReference>
<dbReference type="FunFam" id="3.30.70.580:FF:000002">
    <property type="entry name" value="tRNA pseudouridine synthase"/>
    <property type="match status" value="1"/>
</dbReference>
<dbReference type="PANTHER" id="PTHR11142">
    <property type="entry name" value="PSEUDOURIDYLATE SYNTHASE"/>
    <property type="match status" value="1"/>
</dbReference>
<comment type="catalytic activity">
    <reaction evidence="1">
        <text>a uridine in mRNA = a pseudouridine in mRNA</text>
        <dbReference type="Rhea" id="RHEA:56644"/>
        <dbReference type="Rhea" id="RHEA-COMP:14658"/>
        <dbReference type="Rhea" id="RHEA-COMP:14659"/>
        <dbReference type="ChEBI" id="CHEBI:65314"/>
        <dbReference type="ChEBI" id="CHEBI:65315"/>
    </reaction>
</comment>
<dbReference type="CDD" id="cd02568">
    <property type="entry name" value="PseudoU_synth_PUS1_PUS2"/>
    <property type="match status" value="1"/>
</dbReference>
<evidence type="ECO:0000256" key="4">
    <source>
        <dbReference type="ARBA" id="ARBA00004123"/>
    </source>
</evidence>
<dbReference type="EMBL" id="BSXU01000062">
    <property type="protein sequence ID" value="GMG19096.1"/>
    <property type="molecule type" value="Genomic_DNA"/>
</dbReference>
<dbReference type="FunFam" id="3.30.70.660:FF:000002">
    <property type="entry name" value="tRNA pseudouridine synthase"/>
    <property type="match status" value="1"/>
</dbReference>
<accession>A0A9W6YQA1</accession>
<dbReference type="Gene3D" id="3.30.70.660">
    <property type="entry name" value="Pseudouridine synthase I, catalytic domain, C-terminal subdomain"/>
    <property type="match status" value="1"/>
</dbReference>
<evidence type="ECO:0000313" key="20">
    <source>
        <dbReference type="Proteomes" id="UP001165063"/>
    </source>
</evidence>
<feature type="active site" description="Nucleophile" evidence="15">
    <location>
        <position position="176"/>
    </location>
</feature>
<dbReference type="Proteomes" id="UP001165063">
    <property type="component" value="Unassembled WGS sequence"/>
</dbReference>
<sequence>MSEITQDTVTENKDDTAKATSATTEASPAAETTANNNKVDGESTESEKISKNDTKAEESAYARGPQSKWLRTRKGDTIGDTPKRQRLLSKNPDSRILDADGKPVFSDEVRKPKKKVAVMIGYCGTGYNGMQIQDNQPQFKTIEGDIFKALVAAGAISKNNSNDLKKNDFMRAARTDKGVHAAGNVISLKMIIEDEDIVEKINAQLPEQIRIWGYSRVNKGFDCRKMCSSRVYEYLLPTYSFLPPNPNSPLGEVCHSKDLEDAEFWEPLEEEAKKRNINMDLVREAMDAQAEGIETTMAAQLSLQSYKQMVREMKTKYRTSTGKLAKFQETLDLFKGHHNFHNFTVGKDFRDKSANRYMLNFKVSKPFEIEGIEWVSVKVHGQSFMLHQIRKMIGLTTMIVRTGAPSKKILAAFKSQKVNVPKAPALGLLLEQPVYDGYREYLERFGYKPLSFEKYEDEMEAFKKKFIYDKIYAQEIEENVFSGFFGFVDSFDIDRQDSNGGLSIGAFLTRMTEYELEEEAKMQAEADLANAPKTPLDS</sequence>
<evidence type="ECO:0000256" key="10">
    <source>
        <dbReference type="ARBA" id="ARBA00036943"/>
    </source>
</evidence>
<comment type="catalytic activity">
    <reaction evidence="10">
        <text>a uridine in tRNA = a pseudouridine in tRNA</text>
        <dbReference type="Rhea" id="RHEA:54572"/>
        <dbReference type="Rhea" id="RHEA-COMP:13339"/>
        <dbReference type="Rhea" id="RHEA-COMP:13934"/>
        <dbReference type="ChEBI" id="CHEBI:65314"/>
        <dbReference type="ChEBI" id="CHEBI:65315"/>
    </reaction>
</comment>
<dbReference type="GO" id="GO:0005634">
    <property type="term" value="C:nucleus"/>
    <property type="evidence" value="ECO:0007669"/>
    <property type="project" value="UniProtKB-SubCell"/>
</dbReference>
<dbReference type="SUPFAM" id="SSF55120">
    <property type="entry name" value="Pseudouridine synthase"/>
    <property type="match status" value="1"/>
</dbReference>
<dbReference type="GO" id="GO:0003723">
    <property type="term" value="F:RNA binding"/>
    <property type="evidence" value="ECO:0007669"/>
    <property type="project" value="InterPro"/>
</dbReference>
<keyword evidence="7" id="KW-0819">tRNA processing</keyword>
<dbReference type="InterPro" id="IPR001406">
    <property type="entry name" value="PsdUridine_synth_TruA"/>
</dbReference>
<keyword evidence="6" id="KW-0507">mRNA processing</keyword>
<evidence type="ECO:0000256" key="12">
    <source>
        <dbReference type="ARBA" id="ARBA00073968"/>
    </source>
</evidence>
<feature type="compositionally biased region" description="Basic and acidic residues" evidence="17">
    <location>
        <begin position="39"/>
        <end position="60"/>
    </location>
</feature>
<dbReference type="InterPro" id="IPR020095">
    <property type="entry name" value="PsdUridine_synth_TruA_C"/>
</dbReference>
<dbReference type="InterPro" id="IPR041708">
    <property type="entry name" value="PUS1/PUS2-like"/>
</dbReference>